<dbReference type="OrthoDB" id="309640at2759"/>
<dbReference type="InterPro" id="IPR006175">
    <property type="entry name" value="YjgF/YER057c/UK114"/>
</dbReference>
<reference evidence="2" key="1">
    <citation type="submission" date="2016-02" db="EMBL/GenBank/DDBJ databases">
        <title>Draft genome sequence of Microdochium bolleyi, a fungal endophyte of beachgrass.</title>
        <authorList>
            <consortium name="DOE Joint Genome Institute"/>
            <person name="David A.S."/>
            <person name="May G."/>
            <person name="Haridas S."/>
            <person name="Lim J."/>
            <person name="Wang M."/>
            <person name="Labutti K."/>
            <person name="Lipzen A."/>
            <person name="Barry K."/>
            <person name="Grigoriev I.V."/>
        </authorList>
    </citation>
    <scope>NUCLEOTIDE SEQUENCE [LARGE SCALE GENOMIC DNA]</scope>
    <source>
        <strain evidence="2">J235TASD1</strain>
    </source>
</reference>
<dbReference type="AlphaFoldDB" id="A0A136IMB7"/>
<dbReference type="STRING" id="196109.A0A136IMB7"/>
<dbReference type="GO" id="GO:0005739">
    <property type="term" value="C:mitochondrion"/>
    <property type="evidence" value="ECO:0007669"/>
    <property type="project" value="TreeGrafter"/>
</dbReference>
<keyword evidence="2" id="KW-1185">Reference proteome</keyword>
<gene>
    <name evidence="1" type="ORF">Micbo1qcDRAFT_219976</name>
</gene>
<dbReference type="SUPFAM" id="SSF55298">
    <property type="entry name" value="YjgF-like"/>
    <property type="match status" value="1"/>
</dbReference>
<dbReference type="GO" id="GO:0019239">
    <property type="term" value="F:deaminase activity"/>
    <property type="evidence" value="ECO:0007669"/>
    <property type="project" value="TreeGrafter"/>
</dbReference>
<organism evidence="1 2">
    <name type="scientific">Microdochium bolleyi</name>
    <dbReference type="NCBI Taxonomy" id="196109"/>
    <lineage>
        <taxon>Eukaryota</taxon>
        <taxon>Fungi</taxon>
        <taxon>Dikarya</taxon>
        <taxon>Ascomycota</taxon>
        <taxon>Pezizomycotina</taxon>
        <taxon>Sordariomycetes</taxon>
        <taxon>Xylariomycetidae</taxon>
        <taxon>Xylariales</taxon>
        <taxon>Microdochiaceae</taxon>
        <taxon>Microdochium</taxon>
    </lineage>
</organism>
<dbReference type="PANTHER" id="PTHR11803:SF39">
    <property type="entry name" value="2-IMINOBUTANOATE_2-IMINOPROPANOATE DEAMINASE"/>
    <property type="match status" value="1"/>
</dbReference>
<dbReference type="InterPro" id="IPR035959">
    <property type="entry name" value="RutC-like_sf"/>
</dbReference>
<accession>A0A136IMB7</accession>
<name>A0A136IMB7_9PEZI</name>
<dbReference type="InParanoid" id="A0A136IMB7"/>
<evidence type="ECO:0000313" key="2">
    <source>
        <dbReference type="Proteomes" id="UP000070501"/>
    </source>
</evidence>
<dbReference type="PANTHER" id="PTHR11803">
    <property type="entry name" value="2-IMINOBUTANOATE/2-IMINOPROPANOATE DEAMINASE RIDA"/>
    <property type="match status" value="1"/>
</dbReference>
<dbReference type="Pfam" id="PF01042">
    <property type="entry name" value="Ribonuc_L-PSP"/>
    <property type="match status" value="1"/>
</dbReference>
<dbReference type="Gene3D" id="3.30.1330.40">
    <property type="entry name" value="RutC-like"/>
    <property type="match status" value="1"/>
</dbReference>
<protein>
    <submittedName>
        <fullName evidence="1">Endoribonuclease L-PSP</fullName>
    </submittedName>
</protein>
<dbReference type="GO" id="GO:0005829">
    <property type="term" value="C:cytosol"/>
    <property type="evidence" value="ECO:0007669"/>
    <property type="project" value="TreeGrafter"/>
</dbReference>
<sequence length="132" mass="14594">MSKEAQFFNYPGTESNAQLYHYSQALRVGNTLRTSGQGGWDASGALAADPKAQIDQALQNVLAALRAAEPAATWRNVVSVRSYHTDLATTFEMMPAAFKALDPDHRPLWTCVEIRRLALEEMTVEIEVEALL</sequence>
<dbReference type="EMBL" id="KQ964271">
    <property type="protein sequence ID" value="KXJ86096.1"/>
    <property type="molecule type" value="Genomic_DNA"/>
</dbReference>
<evidence type="ECO:0000313" key="1">
    <source>
        <dbReference type="EMBL" id="KXJ86096.1"/>
    </source>
</evidence>
<proteinExistence type="predicted"/>
<dbReference type="Proteomes" id="UP000070501">
    <property type="component" value="Unassembled WGS sequence"/>
</dbReference>